<dbReference type="EMBL" id="CAMXCT010001929">
    <property type="protein sequence ID" value="CAI3994258.1"/>
    <property type="molecule type" value="Genomic_DNA"/>
</dbReference>
<dbReference type="AlphaFoldDB" id="A0A9P1CNP7"/>
<dbReference type="Proteomes" id="UP001152797">
    <property type="component" value="Unassembled WGS sequence"/>
</dbReference>
<evidence type="ECO:0000313" key="2">
    <source>
        <dbReference type="EMBL" id="CAL1147633.1"/>
    </source>
</evidence>
<reference evidence="2" key="2">
    <citation type="submission" date="2024-04" db="EMBL/GenBank/DDBJ databases">
        <authorList>
            <person name="Chen Y."/>
            <person name="Shah S."/>
            <person name="Dougan E. K."/>
            <person name="Thang M."/>
            <person name="Chan C."/>
        </authorList>
    </citation>
    <scope>NUCLEOTIDE SEQUENCE [LARGE SCALE GENOMIC DNA]</scope>
</reference>
<dbReference type="OrthoDB" id="450206at2759"/>
<reference evidence="1" key="1">
    <citation type="submission" date="2022-10" db="EMBL/GenBank/DDBJ databases">
        <authorList>
            <person name="Chen Y."/>
            <person name="Dougan E. K."/>
            <person name="Chan C."/>
            <person name="Rhodes N."/>
            <person name="Thang M."/>
        </authorList>
    </citation>
    <scope>NUCLEOTIDE SEQUENCE</scope>
</reference>
<dbReference type="EMBL" id="CAMXCT020001929">
    <property type="protein sequence ID" value="CAL1147633.1"/>
    <property type="molecule type" value="Genomic_DNA"/>
</dbReference>
<accession>A0A9P1CNP7</accession>
<organism evidence="1">
    <name type="scientific">Cladocopium goreaui</name>
    <dbReference type="NCBI Taxonomy" id="2562237"/>
    <lineage>
        <taxon>Eukaryota</taxon>
        <taxon>Sar</taxon>
        <taxon>Alveolata</taxon>
        <taxon>Dinophyceae</taxon>
        <taxon>Suessiales</taxon>
        <taxon>Symbiodiniaceae</taxon>
        <taxon>Cladocopium</taxon>
    </lineage>
</organism>
<protein>
    <submittedName>
        <fullName evidence="1">Uncharacterized protein</fullName>
    </submittedName>
</protein>
<keyword evidence="3" id="KW-1185">Reference proteome</keyword>
<sequence>MFRISPSGGDTKLVWSNILRFLPASTHGTCDTCCDFKEQFRRCSDSQSKYETARLYKQHLDAVSKDRQLEEFLQDGMDQSKWSLPRQRLLQRAKDTQNLLRPRYKAERPGELIELQYVEPEFFLNSVSTCLDEPTVRFATERHGDLRPAAVLALPYQFAARIMNTAATEPRQLKKVQSDKAKKYLEVCQVLMQRFPTDTSGRSVEFLLDLVNNTEPGEAPPLPWISTASPADAVQVGRPRLVERLAPAVNFEARFAHR</sequence>
<dbReference type="EMBL" id="CAMXCT030001929">
    <property type="protein sequence ID" value="CAL4781570.1"/>
    <property type="molecule type" value="Genomic_DNA"/>
</dbReference>
<name>A0A9P1CNP7_9DINO</name>
<evidence type="ECO:0000313" key="1">
    <source>
        <dbReference type="EMBL" id="CAI3994258.1"/>
    </source>
</evidence>
<comment type="caution">
    <text evidence="1">The sequence shown here is derived from an EMBL/GenBank/DDBJ whole genome shotgun (WGS) entry which is preliminary data.</text>
</comment>
<evidence type="ECO:0000313" key="3">
    <source>
        <dbReference type="Proteomes" id="UP001152797"/>
    </source>
</evidence>
<proteinExistence type="predicted"/>
<gene>
    <name evidence="1" type="ORF">C1SCF055_LOCUS20915</name>
</gene>